<dbReference type="Gene3D" id="3.30.365.10">
    <property type="entry name" value="Aldehyde oxidase/xanthine dehydrogenase, molybdopterin binding domain"/>
    <property type="match status" value="4"/>
</dbReference>
<accession>A0A1I4I417</accession>
<dbReference type="InterPro" id="IPR036856">
    <property type="entry name" value="Ald_Oxase/Xan_DH_a/b_sf"/>
</dbReference>
<dbReference type="Proteomes" id="UP000199520">
    <property type="component" value="Unassembled WGS sequence"/>
</dbReference>
<organism evidence="2 3">
    <name type="scientific">Pelosinus propionicus DSM 13327</name>
    <dbReference type="NCBI Taxonomy" id="1123291"/>
    <lineage>
        <taxon>Bacteria</taxon>
        <taxon>Bacillati</taxon>
        <taxon>Bacillota</taxon>
        <taxon>Negativicutes</taxon>
        <taxon>Selenomonadales</taxon>
        <taxon>Sporomusaceae</taxon>
        <taxon>Pelosinus</taxon>
    </lineage>
</organism>
<dbReference type="AlphaFoldDB" id="A0A1I4I417"/>
<feature type="domain" description="Aldehyde oxidase/xanthine dehydrogenase a/b hammerhead" evidence="1">
    <location>
        <begin position="21"/>
        <end position="127"/>
    </location>
</feature>
<evidence type="ECO:0000313" key="2">
    <source>
        <dbReference type="EMBL" id="SFL48713.1"/>
    </source>
</evidence>
<protein>
    <submittedName>
        <fullName evidence="2">CO or xanthine dehydrogenase, Mo-binding subunit</fullName>
    </submittedName>
</protein>
<dbReference type="InterPro" id="IPR008274">
    <property type="entry name" value="AldOxase/xan_DH_MoCoBD1"/>
</dbReference>
<dbReference type="Gene3D" id="3.90.1170.50">
    <property type="entry name" value="Aldehyde oxidase/xanthine dehydrogenase, a/b hammerhead"/>
    <property type="match status" value="1"/>
</dbReference>
<dbReference type="PANTHER" id="PTHR11908">
    <property type="entry name" value="XANTHINE DEHYDROGENASE"/>
    <property type="match status" value="1"/>
</dbReference>
<dbReference type="STRING" id="1123291.SAMN04490355_100679"/>
<evidence type="ECO:0000313" key="3">
    <source>
        <dbReference type="Proteomes" id="UP000199520"/>
    </source>
</evidence>
<dbReference type="InterPro" id="IPR000674">
    <property type="entry name" value="Ald_Oxase/Xan_DH_a/b"/>
</dbReference>
<dbReference type="InterPro" id="IPR037165">
    <property type="entry name" value="AldOxase/xan_DH_Mopterin-bd_sf"/>
</dbReference>
<dbReference type="SUPFAM" id="SSF54665">
    <property type="entry name" value="CO dehydrogenase molybdoprotein N-domain-like"/>
    <property type="match status" value="1"/>
</dbReference>
<dbReference type="InterPro" id="IPR046867">
    <property type="entry name" value="AldOxase/xan_DH_MoCoBD2"/>
</dbReference>
<dbReference type="SMART" id="SM01008">
    <property type="entry name" value="Ald_Xan_dh_C"/>
    <property type="match status" value="1"/>
</dbReference>
<gene>
    <name evidence="2" type="ORF">SAMN04490355_100679</name>
</gene>
<dbReference type="InterPro" id="IPR016208">
    <property type="entry name" value="Ald_Oxase/xanthine_DH-like"/>
</dbReference>
<dbReference type="GO" id="GO:0016491">
    <property type="term" value="F:oxidoreductase activity"/>
    <property type="evidence" value="ECO:0007669"/>
    <property type="project" value="InterPro"/>
</dbReference>
<dbReference type="Pfam" id="PF02738">
    <property type="entry name" value="MoCoBD_1"/>
    <property type="match status" value="1"/>
</dbReference>
<dbReference type="Pfam" id="PF01315">
    <property type="entry name" value="Ald_Xan_dh_C"/>
    <property type="match status" value="1"/>
</dbReference>
<dbReference type="GO" id="GO:0005506">
    <property type="term" value="F:iron ion binding"/>
    <property type="evidence" value="ECO:0007669"/>
    <property type="project" value="InterPro"/>
</dbReference>
<name>A0A1I4I417_9FIRM</name>
<sequence>MAELSVVGKSVIRNDALDKVLGKTRYSADIKMPNMLHAKVLRSTVAHAFVKKLDVSQAAALPGVHAVLTAKDVPGLNGHGIIFKDEPVLISDKIRKIGDGLALVAAETEDIAQQALKLIEVELEEIPGVFDAIQAMDQDAPKVHGDSNILALRKILRGNVDEVFETADIVVENEYVTQMQEHAYIEPEAGIAYMEDDIVVVKASTQNTHFDCREIARNLALPQSRIRMIQAPTGGGFGGKLDISVQIYLALLALNTRRPVKLVYSREESIITSSKRHPCVIKYKTAADKTGKLLAVDVHAVADTGAYSSYGPAPVTRLAVHAAGPYEVPNVRIYAYTVYTNNPTAGAMRGFGVPQIAFAYEQQMDMLAEKAGISPLEIRLRNTLKNGSLTSTGQVMDVKGNIGDTLVPAYEKVMANKSQLLAPYKKRGIGMGCLYYGIGNTGQPNPAGAFLDVMEDGSAHLMVGAADIGQGSNTILAQIAAEELGLDFNDIKVTSADTGVTPDGGASSASRQTYISGNATLKAAKIVKEILVNEIAAWQRVLPEAIALKNKYVFIHSKQTDIAVAQLIARCRGKGIMTIGHGWYNPTTEPLDDETGQGKPYEVYSFASHVAEVEVDTQTGQVEVVRIAAAHDVGKAVNPLHVEGQIEGGTIMGVGYGLYEEIKIANGNIRTPSFATYIIPTSMDIPIVDTIIVEENANTGPFGAKGLGEPPLVAPAAAIANAVSQAIGVRINSLPLTPEKVLKALQEAGRI</sequence>
<dbReference type="RefSeq" id="WP_090933386.1">
    <property type="nucleotide sequence ID" value="NZ_FOTS01000006.1"/>
</dbReference>
<evidence type="ECO:0000259" key="1">
    <source>
        <dbReference type="SMART" id="SM01008"/>
    </source>
</evidence>
<dbReference type="OrthoDB" id="9759099at2"/>
<reference evidence="3" key="1">
    <citation type="submission" date="2016-10" db="EMBL/GenBank/DDBJ databases">
        <authorList>
            <person name="Varghese N."/>
            <person name="Submissions S."/>
        </authorList>
    </citation>
    <scope>NUCLEOTIDE SEQUENCE [LARGE SCALE GENOMIC DNA]</scope>
    <source>
        <strain evidence="3">DSM 13327</strain>
    </source>
</reference>
<dbReference type="Pfam" id="PF20256">
    <property type="entry name" value="MoCoBD_2"/>
    <property type="match status" value="1"/>
</dbReference>
<keyword evidence="3" id="KW-1185">Reference proteome</keyword>
<dbReference type="PANTHER" id="PTHR11908:SF157">
    <property type="entry name" value="XANTHINE DEHYDROGENASE SUBUNIT D-RELATED"/>
    <property type="match status" value="1"/>
</dbReference>
<proteinExistence type="predicted"/>
<dbReference type="EMBL" id="FOTS01000006">
    <property type="protein sequence ID" value="SFL48713.1"/>
    <property type="molecule type" value="Genomic_DNA"/>
</dbReference>
<dbReference type="SUPFAM" id="SSF56003">
    <property type="entry name" value="Molybdenum cofactor-binding domain"/>
    <property type="match status" value="1"/>
</dbReference>